<gene>
    <name evidence="1" type="ORF">A4W93_05505</name>
</gene>
<dbReference type="OrthoDB" id="8906462at2"/>
<name>A0A1W6L511_9BURK</name>
<protein>
    <submittedName>
        <fullName evidence="1">Uncharacterized protein</fullName>
    </submittedName>
</protein>
<dbReference type="PROSITE" id="PS51257">
    <property type="entry name" value="PROKAR_LIPOPROTEIN"/>
    <property type="match status" value="1"/>
</dbReference>
<evidence type="ECO:0000313" key="1">
    <source>
        <dbReference type="EMBL" id="ARN19411.1"/>
    </source>
</evidence>
<evidence type="ECO:0000313" key="2">
    <source>
        <dbReference type="Proteomes" id="UP000193427"/>
    </source>
</evidence>
<proteinExistence type="predicted"/>
<dbReference type="STRING" id="946333.A4W93_05505"/>
<dbReference type="InterPro" id="IPR021268">
    <property type="entry name" value="DUF2845"/>
</dbReference>
<keyword evidence="2" id="KW-1185">Reference proteome</keyword>
<dbReference type="KEGG" id="rgu:A4W93_05505"/>
<dbReference type="AlphaFoldDB" id="A0A1W6L511"/>
<organism evidence="1 2">
    <name type="scientific">Piscinibacter gummiphilus</name>
    <dbReference type="NCBI Taxonomy" id="946333"/>
    <lineage>
        <taxon>Bacteria</taxon>
        <taxon>Pseudomonadati</taxon>
        <taxon>Pseudomonadota</taxon>
        <taxon>Betaproteobacteria</taxon>
        <taxon>Burkholderiales</taxon>
        <taxon>Sphaerotilaceae</taxon>
        <taxon>Piscinibacter</taxon>
    </lineage>
</organism>
<sequence>MTPSTRTLLTAAILLACGSAVRAESLRCNGESSGPGDSKLSVLRKCGEPMLKDSFCKPVEVVVPTVPYPVVPYPNSPYPVVVPNRGYACEPVDEWLYDRGPGNLFAIVRFQRGVVESIVYEGRPR</sequence>
<dbReference type="Proteomes" id="UP000193427">
    <property type="component" value="Chromosome"/>
</dbReference>
<dbReference type="EMBL" id="CP015118">
    <property type="protein sequence ID" value="ARN19411.1"/>
    <property type="molecule type" value="Genomic_DNA"/>
</dbReference>
<accession>A0A1W6L511</accession>
<reference evidence="1 2" key="1">
    <citation type="submission" date="2016-04" db="EMBL/GenBank/DDBJ databases">
        <title>Complete genome sequence of natural rubber-degrading, novel Gram-negative bacterium, Rhizobacter gummiphilus strain NS21.</title>
        <authorList>
            <person name="Tabata M."/>
            <person name="Kasai D."/>
            <person name="Fukuda M."/>
        </authorList>
    </citation>
    <scope>NUCLEOTIDE SEQUENCE [LARGE SCALE GENOMIC DNA]</scope>
    <source>
        <strain evidence="1 2">NS21</strain>
    </source>
</reference>
<dbReference type="Pfam" id="PF11006">
    <property type="entry name" value="DUF2845"/>
    <property type="match status" value="1"/>
</dbReference>
<dbReference type="RefSeq" id="WP_157782115.1">
    <property type="nucleotide sequence ID" value="NZ_BSPR01000002.1"/>
</dbReference>